<sequence>MPIPGLGGLPVLDTHLLATLARGTDSRKKIMLLLAVVMACVINGDTMTGVLRQATWLVVAAIVLIIVQAIVVRLPQPRVKPTVTADISG</sequence>
<accession>A0AAX3ZJU0</accession>
<keyword evidence="1" id="KW-0812">Transmembrane</keyword>
<feature type="transmembrane region" description="Helical" evidence="1">
    <location>
        <begin position="54"/>
        <end position="72"/>
    </location>
</feature>
<evidence type="ECO:0000256" key="1">
    <source>
        <dbReference type="SAM" id="Phobius"/>
    </source>
</evidence>
<evidence type="ECO:0000313" key="3">
    <source>
        <dbReference type="Proteomes" id="UP001231701"/>
    </source>
</evidence>
<organism evidence="2 3">
    <name type="scientific">Streptomyces rochei</name>
    <name type="common">Streptomyces parvullus</name>
    <dbReference type="NCBI Taxonomy" id="1928"/>
    <lineage>
        <taxon>Bacteria</taxon>
        <taxon>Bacillati</taxon>
        <taxon>Actinomycetota</taxon>
        <taxon>Actinomycetes</taxon>
        <taxon>Kitasatosporales</taxon>
        <taxon>Streptomycetaceae</taxon>
        <taxon>Streptomyces</taxon>
        <taxon>Streptomyces rochei group</taxon>
    </lineage>
</organism>
<proteinExistence type="predicted"/>
<dbReference type="Proteomes" id="UP001231701">
    <property type="component" value="Chromosome"/>
</dbReference>
<dbReference type="EMBL" id="CP121271">
    <property type="protein sequence ID" value="WMC87365.1"/>
    <property type="molecule type" value="Genomic_DNA"/>
</dbReference>
<keyword evidence="1" id="KW-0472">Membrane</keyword>
<name>A0AAX3ZJU0_STRRO</name>
<evidence type="ECO:0000313" key="2">
    <source>
        <dbReference type="EMBL" id="WMC87365.1"/>
    </source>
</evidence>
<dbReference type="AlphaFoldDB" id="A0AAX3ZJU0"/>
<keyword evidence="1" id="KW-1133">Transmembrane helix</keyword>
<dbReference type="GeneID" id="90943992"/>
<reference evidence="2" key="1">
    <citation type="submission" date="2023-03" db="EMBL/GenBank/DDBJ databases">
        <title>Borrelidin-producing and root-colonizing Streptomyces rochei is a potent biopesticide for soil-borne oomycete-caused plant diseases.</title>
        <authorList>
            <person name="Zhou D."/>
            <person name="Wang X."/>
            <person name="Navarro-Munoz J.C."/>
            <person name="Li W."/>
            <person name="Li J."/>
            <person name="Jiu M."/>
            <person name="Deng S."/>
            <person name="Ye Y."/>
            <person name="Daly P."/>
            <person name="Wei L."/>
        </authorList>
    </citation>
    <scope>NUCLEOTIDE SEQUENCE</scope>
    <source>
        <strain evidence="2">JK1</strain>
    </source>
</reference>
<dbReference type="RefSeq" id="WP_306692640.1">
    <property type="nucleotide sequence ID" value="NZ_CP121271.1"/>
</dbReference>
<protein>
    <submittedName>
        <fullName evidence="2">Uncharacterized protein</fullName>
    </submittedName>
</protein>
<gene>
    <name evidence="2" type="ORF">P7W03_18175</name>
</gene>